<proteinExistence type="inferred from homology"/>
<dbReference type="EMBL" id="AOLR01000016">
    <property type="protein sequence ID" value="EMA13948.1"/>
    <property type="molecule type" value="Genomic_DNA"/>
</dbReference>
<dbReference type="NCBIfam" id="TIGR00149">
    <property type="entry name" value="TIGR00149_YjbQ"/>
    <property type="match status" value="1"/>
</dbReference>
<evidence type="ECO:0000256" key="1">
    <source>
        <dbReference type="ARBA" id="ARBA00005534"/>
    </source>
</evidence>
<dbReference type="PROSITE" id="PS01314">
    <property type="entry name" value="UPF0047"/>
    <property type="match status" value="1"/>
</dbReference>
<dbReference type="PANTHER" id="PTHR30615:SF8">
    <property type="entry name" value="UPF0047 PROTEIN C4A8.02C"/>
    <property type="match status" value="1"/>
</dbReference>
<dbReference type="AlphaFoldDB" id="M0JZK7"/>
<dbReference type="InterPro" id="IPR001602">
    <property type="entry name" value="UPF0047_YjbQ-like"/>
</dbReference>
<gene>
    <name evidence="2" type="ORF">C436_08412</name>
</gene>
<dbReference type="Proteomes" id="UP000011659">
    <property type="component" value="Unassembled WGS sequence"/>
</dbReference>
<keyword evidence="3" id="KW-1185">Reference proteome</keyword>
<organism evidence="2 3">
    <name type="scientific">Haloarcula marismortui ATCC 33800</name>
    <dbReference type="NCBI Taxonomy" id="662476"/>
    <lineage>
        <taxon>Archaea</taxon>
        <taxon>Methanobacteriati</taxon>
        <taxon>Methanobacteriota</taxon>
        <taxon>Stenosarchaea group</taxon>
        <taxon>Halobacteria</taxon>
        <taxon>Halobacteriales</taxon>
        <taxon>Haloarculaceae</taxon>
        <taxon>Haloarcula</taxon>
    </lineage>
</organism>
<reference evidence="2 3" key="1">
    <citation type="journal article" date="2014" name="PLoS Genet.">
        <title>Phylogenetically driven sequencing of extremely halophilic archaea reveals strategies for static and dynamic osmo-response.</title>
        <authorList>
            <person name="Becker E.A."/>
            <person name="Seitzer P.M."/>
            <person name="Tritt A."/>
            <person name="Larsen D."/>
            <person name="Krusor M."/>
            <person name="Yao A.I."/>
            <person name="Wu D."/>
            <person name="Madern D."/>
            <person name="Eisen J.A."/>
            <person name="Darling A.E."/>
            <person name="Facciotti M.T."/>
        </authorList>
    </citation>
    <scope>NUCLEOTIDE SEQUENCE [LARGE SCALE GENOMIC DNA]</scope>
    <source>
        <strain evidence="2 3">ATCC 33800</strain>
    </source>
</reference>
<evidence type="ECO:0000313" key="2">
    <source>
        <dbReference type="EMBL" id="EMA13948.1"/>
    </source>
</evidence>
<comment type="caution">
    <text evidence="2">The sequence shown here is derived from an EMBL/GenBank/DDBJ whole genome shotgun (WGS) entry which is preliminary data.</text>
</comment>
<dbReference type="Gene3D" id="2.60.120.460">
    <property type="entry name" value="YjbQ-like"/>
    <property type="match status" value="1"/>
</dbReference>
<dbReference type="SUPFAM" id="SSF111038">
    <property type="entry name" value="YjbQ-like"/>
    <property type="match status" value="1"/>
</dbReference>
<dbReference type="InterPro" id="IPR035917">
    <property type="entry name" value="YjbQ-like_sf"/>
</dbReference>
<evidence type="ECO:0008006" key="4">
    <source>
        <dbReference type="Google" id="ProtNLM"/>
    </source>
</evidence>
<dbReference type="Pfam" id="PF01894">
    <property type="entry name" value="YjbQ"/>
    <property type="match status" value="1"/>
</dbReference>
<dbReference type="PIRSF" id="PIRSF004681">
    <property type="entry name" value="UCP004681"/>
    <property type="match status" value="1"/>
</dbReference>
<comment type="similarity">
    <text evidence="1">Belongs to the UPF0047 family.</text>
</comment>
<evidence type="ECO:0000313" key="3">
    <source>
        <dbReference type="Proteomes" id="UP000011659"/>
    </source>
</evidence>
<accession>M0JZK7</accession>
<name>M0JZK7_9EURY</name>
<protein>
    <recommendedName>
        <fullName evidence="4">Secondary thiamine-phosphate synthase enzyme</fullName>
    </recommendedName>
</protein>
<dbReference type="PANTHER" id="PTHR30615">
    <property type="entry name" value="UNCHARACTERIZED PROTEIN YJBQ-RELATED"/>
    <property type="match status" value="1"/>
</dbReference>
<sequence>MAFDMSATRFTVESDTHTDVIDITDRVRDVIPEDAEGTCTVFVRHTTAGITVNEAEPRLLGDLSDALGDLIPDSGWDHDELDGNADSHVRAMFVGPSETIPVRDGDLDMGTWQSVLFVDCDGPRERAVDVVVTD</sequence>
<dbReference type="PATRIC" id="fig|662476.7.peg.1675"/>